<evidence type="ECO:0000259" key="1">
    <source>
        <dbReference type="PROSITE" id="PS51384"/>
    </source>
</evidence>
<gene>
    <name evidence="2" type="ORF">SAMN04488035_2188</name>
</gene>
<dbReference type="PANTHER" id="PTHR30157:SF0">
    <property type="entry name" value="NADPH-DEPENDENT FERRIC-CHELATE REDUCTASE"/>
    <property type="match status" value="1"/>
</dbReference>
<dbReference type="Pfam" id="PF04954">
    <property type="entry name" value="SIP"/>
    <property type="match status" value="1"/>
</dbReference>
<sequence length="335" mass="35668">MPSTAVAARTAPAYRAFAVTVARKQQLSPCFVRLTFTGAELADFGRDCLDQRIKIVLPAADGSAPDPAAFAREDWYQEWRALPEDQRNPFRTYTVRAVRTAADGSTELDVDFVLHGDGPDAGPASRWVAQVQPGAASVINGPNARYEGAPVGLEWAPPATATEYLLAGDETAAPAISSIVESLPAGTRADAFIEVPTAADALDLVVPDGVTVTWLPRDGGSGEVAPHGSLLDAAVRRCMDARQRHCASCLGEHTCGLAQALGAPDFVEVDVDDAILWDVPSAVPSVSAAITGCYAWIAGEAATVRDLRRHLVRDIGIDRRAVAFMGYWRRGRSEC</sequence>
<dbReference type="InterPro" id="IPR017927">
    <property type="entry name" value="FAD-bd_FR_type"/>
</dbReference>
<dbReference type="CDD" id="cd06193">
    <property type="entry name" value="siderophore_interacting"/>
    <property type="match status" value="1"/>
</dbReference>
<proteinExistence type="predicted"/>
<dbReference type="InterPro" id="IPR039374">
    <property type="entry name" value="SIP_fam"/>
</dbReference>
<dbReference type="InterPro" id="IPR017938">
    <property type="entry name" value="Riboflavin_synthase-like_b-brl"/>
</dbReference>
<dbReference type="PROSITE" id="PS51384">
    <property type="entry name" value="FAD_FR"/>
    <property type="match status" value="1"/>
</dbReference>
<dbReference type="InterPro" id="IPR039261">
    <property type="entry name" value="FNR_nucleotide-bd"/>
</dbReference>
<accession>A0A1I2H6G9</accession>
<dbReference type="Proteomes" id="UP000198520">
    <property type="component" value="Unassembled WGS sequence"/>
</dbReference>
<dbReference type="PANTHER" id="PTHR30157">
    <property type="entry name" value="FERRIC REDUCTASE, NADPH-DEPENDENT"/>
    <property type="match status" value="1"/>
</dbReference>
<dbReference type="Gene3D" id="2.40.30.10">
    <property type="entry name" value="Translation factors"/>
    <property type="match status" value="1"/>
</dbReference>
<dbReference type="EMBL" id="FONZ01000003">
    <property type="protein sequence ID" value="SFF24577.1"/>
    <property type="molecule type" value="Genomic_DNA"/>
</dbReference>
<reference evidence="3" key="1">
    <citation type="submission" date="2016-10" db="EMBL/GenBank/DDBJ databases">
        <authorList>
            <person name="Varghese N."/>
            <person name="Submissions S."/>
        </authorList>
    </citation>
    <scope>NUCLEOTIDE SEQUENCE [LARGE SCALE GENOMIC DNA]</scope>
    <source>
        <strain evidence="3">DSM 19083</strain>
    </source>
</reference>
<dbReference type="Gene3D" id="3.40.50.80">
    <property type="entry name" value="Nucleotide-binding domain of ferredoxin-NADP reductase (FNR) module"/>
    <property type="match status" value="1"/>
</dbReference>
<dbReference type="Pfam" id="PF08021">
    <property type="entry name" value="FAD_binding_9"/>
    <property type="match status" value="1"/>
</dbReference>
<dbReference type="STRING" id="285351.SAMN04488035_2188"/>
<evidence type="ECO:0000313" key="3">
    <source>
        <dbReference type="Proteomes" id="UP000198520"/>
    </source>
</evidence>
<dbReference type="SUPFAM" id="SSF63380">
    <property type="entry name" value="Riboflavin synthase domain-like"/>
    <property type="match status" value="1"/>
</dbReference>
<organism evidence="2 3">
    <name type="scientific">Flavimobilis marinus</name>
    <dbReference type="NCBI Taxonomy" id="285351"/>
    <lineage>
        <taxon>Bacteria</taxon>
        <taxon>Bacillati</taxon>
        <taxon>Actinomycetota</taxon>
        <taxon>Actinomycetes</taxon>
        <taxon>Micrococcales</taxon>
        <taxon>Jonesiaceae</taxon>
        <taxon>Flavimobilis</taxon>
    </lineage>
</organism>
<dbReference type="AlphaFoldDB" id="A0A1I2H6G9"/>
<evidence type="ECO:0000313" key="2">
    <source>
        <dbReference type="EMBL" id="SFF24577.1"/>
    </source>
</evidence>
<protein>
    <submittedName>
        <fullName evidence="2">NADPH-dependent ferric siderophore reductase, contains FAD-binding and SIP domains</fullName>
    </submittedName>
</protein>
<keyword evidence="3" id="KW-1185">Reference proteome</keyword>
<name>A0A1I2H6G9_9MICO</name>
<dbReference type="RefSeq" id="WP_093378454.1">
    <property type="nucleotide sequence ID" value="NZ_BNAN01000003.1"/>
</dbReference>
<dbReference type="InterPro" id="IPR007037">
    <property type="entry name" value="SIP_rossman_dom"/>
</dbReference>
<feature type="domain" description="FAD-binding FR-type" evidence="1">
    <location>
        <begin position="14"/>
        <end position="149"/>
    </location>
</feature>
<dbReference type="InterPro" id="IPR013113">
    <property type="entry name" value="SIP_FAD-bd"/>
</dbReference>
<dbReference type="GO" id="GO:0016491">
    <property type="term" value="F:oxidoreductase activity"/>
    <property type="evidence" value="ECO:0007669"/>
    <property type="project" value="InterPro"/>
</dbReference>
<dbReference type="OrthoDB" id="3291337at2"/>